<dbReference type="HOGENOM" id="CLU_046693_2_0_10"/>
<protein>
    <recommendedName>
        <fullName evidence="1">ATPase AAA-type core domain-containing protein</fullName>
    </recommendedName>
</protein>
<evidence type="ECO:0000259" key="1">
    <source>
        <dbReference type="Pfam" id="PF13304"/>
    </source>
</evidence>
<dbReference type="RefSeq" id="WP_015264317.1">
    <property type="nucleotide sequence ID" value="NC_019904.1"/>
</dbReference>
<dbReference type="eggNOG" id="COG1106">
    <property type="taxonomic scope" value="Bacteria"/>
</dbReference>
<dbReference type="AlphaFoldDB" id="L0FVQ5"/>
<dbReference type="InterPro" id="IPR003959">
    <property type="entry name" value="ATPase_AAA_core"/>
</dbReference>
<gene>
    <name evidence="2" type="ordered locus">Echvi_0465</name>
</gene>
<dbReference type="PANTHER" id="PTHR40396">
    <property type="entry name" value="ATPASE-LIKE PROTEIN"/>
    <property type="match status" value="1"/>
</dbReference>
<organism evidence="2 3">
    <name type="scientific">Echinicola vietnamensis (strain DSM 17526 / LMG 23754 / KMM 6221)</name>
    <dbReference type="NCBI Taxonomy" id="926556"/>
    <lineage>
        <taxon>Bacteria</taxon>
        <taxon>Pseudomonadati</taxon>
        <taxon>Bacteroidota</taxon>
        <taxon>Cytophagia</taxon>
        <taxon>Cytophagales</taxon>
        <taxon>Cyclobacteriaceae</taxon>
        <taxon>Echinicola</taxon>
    </lineage>
</organism>
<name>L0FVQ5_ECHVK</name>
<dbReference type="Gene3D" id="3.40.50.300">
    <property type="entry name" value="P-loop containing nucleotide triphosphate hydrolases"/>
    <property type="match status" value="1"/>
</dbReference>
<reference evidence="3" key="1">
    <citation type="submission" date="2012-02" db="EMBL/GenBank/DDBJ databases">
        <title>The complete genome of Echinicola vietnamensis DSM 17526.</title>
        <authorList>
            <person name="Lucas S."/>
            <person name="Copeland A."/>
            <person name="Lapidus A."/>
            <person name="Glavina del Rio T."/>
            <person name="Dalin E."/>
            <person name="Tice H."/>
            <person name="Bruce D."/>
            <person name="Goodwin L."/>
            <person name="Pitluck S."/>
            <person name="Peters L."/>
            <person name="Ovchinnikova G."/>
            <person name="Teshima H."/>
            <person name="Kyrpides N."/>
            <person name="Mavromatis K."/>
            <person name="Ivanova N."/>
            <person name="Brettin T."/>
            <person name="Detter J.C."/>
            <person name="Han C."/>
            <person name="Larimer F."/>
            <person name="Land M."/>
            <person name="Hauser L."/>
            <person name="Markowitz V."/>
            <person name="Cheng J.-F."/>
            <person name="Hugenholtz P."/>
            <person name="Woyke T."/>
            <person name="Wu D."/>
            <person name="Brambilla E."/>
            <person name="Klenk H.-P."/>
            <person name="Eisen J.A."/>
        </authorList>
    </citation>
    <scope>NUCLEOTIDE SEQUENCE [LARGE SCALE GENOMIC DNA]</scope>
    <source>
        <strain evidence="3">DSM 17526 / LMG 23754 / KMM 6221</strain>
    </source>
</reference>
<dbReference type="Pfam" id="PF13304">
    <property type="entry name" value="AAA_21"/>
    <property type="match status" value="1"/>
</dbReference>
<dbReference type="OrthoDB" id="9809324at2"/>
<evidence type="ECO:0000313" key="2">
    <source>
        <dbReference type="EMBL" id="AGA76750.1"/>
    </source>
</evidence>
<dbReference type="PATRIC" id="fig|926556.3.peg.464"/>
<dbReference type="InterPro" id="IPR027417">
    <property type="entry name" value="P-loop_NTPase"/>
</dbReference>
<dbReference type="KEGG" id="evi:Echvi_0465"/>
<keyword evidence="3" id="KW-1185">Reference proteome</keyword>
<dbReference type="Proteomes" id="UP000010796">
    <property type="component" value="Chromosome"/>
</dbReference>
<dbReference type="GO" id="GO:0005524">
    <property type="term" value="F:ATP binding"/>
    <property type="evidence" value="ECO:0007669"/>
    <property type="project" value="InterPro"/>
</dbReference>
<accession>L0FVQ5</accession>
<evidence type="ECO:0000313" key="3">
    <source>
        <dbReference type="Proteomes" id="UP000010796"/>
    </source>
</evidence>
<feature type="domain" description="ATPase AAA-type core" evidence="1">
    <location>
        <begin position="50"/>
        <end position="369"/>
    </location>
</feature>
<proteinExistence type="predicted"/>
<dbReference type="EMBL" id="CP003346">
    <property type="protein sequence ID" value="AGA76750.1"/>
    <property type="molecule type" value="Genomic_DNA"/>
</dbReference>
<dbReference type="STRING" id="926556.Echvi_0465"/>
<dbReference type="GO" id="GO:0016887">
    <property type="term" value="F:ATP hydrolysis activity"/>
    <property type="evidence" value="ECO:0007669"/>
    <property type="project" value="InterPro"/>
</dbReference>
<dbReference type="SUPFAM" id="SSF52540">
    <property type="entry name" value="P-loop containing nucleoside triphosphate hydrolases"/>
    <property type="match status" value="1"/>
</dbReference>
<sequence length="443" mass="51346">MIIQFSVGNFRTFKDRVTLNMVASNYDRETRETDNIIFNTKYNFRTLKSAVIYGANASGKSKFMEALMFMKHFAINSSKDSQQGDEIDIEPFRLNSESVSSPSEFEVIFLHEDIQYRYGFEVNKEKVVAEWLYQKPKTKEIELFYRDLQSFEIHQKTFKKGALAVKEGLVRDNALLLSLTAQLNDSIAINVINWFKSLKTFSGLREEGYHGYTISRTKEPKTKLRILELLKAADLGIQDIRLELLDIEKLPKDLPKEIRERLIRESKEENSEIVSDVLTSHRQYDSNNKYIDDIHFSMDIDESSGTRKFFALTGPVLDVLENGYILVVDELDSKLHPNLVCKLISLFNSKDLNPRNAQLIFNTHDTNLLGSGLFRRDQIWFTEKNKFGSASLYSLADFKTDSVRKNEAFEENYIRGKYGSVPYLGFFDSLTFKKILMQDENEE</sequence>
<dbReference type="PANTHER" id="PTHR40396:SF1">
    <property type="entry name" value="ATPASE AAA-TYPE CORE DOMAIN-CONTAINING PROTEIN"/>
    <property type="match status" value="1"/>
</dbReference>